<accession>A0A6J6CF06</accession>
<dbReference type="Gene3D" id="3.60.140.10">
    <property type="entry name" value="CNF1/YfiH-like putative cysteine hydrolases"/>
    <property type="match status" value="1"/>
</dbReference>
<comment type="catalytic activity">
    <reaction evidence="1">
        <text>inosine + phosphate = alpha-D-ribose 1-phosphate + hypoxanthine</text>
        <dbReference type="Rhea" id="RHEA:27646"/>
        <dbReference type="ChEBI" id="CHEBI:17368"/>
        <dbReference type="ChEBI" id="CHEBI:17596"/>
        <dbReference type="ChEBI" id="CHEBI:43474"/>
        <dbReference type="ChEBI" id="CHEBI:57720"/>
        <dbReference type="EC" id="2.4.2.1"/>
    </reaction>
    <physiologicalReaction direction="left-to-right" evidence="1">
        <dbReference type="Rhea" id="RHEA:27647"/>
    </physiologicalReaction>
</comment>
<evidence type="ECO:0000256" key="2">
    <source>
        <dbReference type="ARBA" id="ARBA00007353"/>
    </source>
</evidence>
<dbReference type="AlphaFoldDB" id="A0A6J6CF06"/>
<dbReference type="GO" id="GO:0005507">
    <property type="term" value="F:copper ion binding"/>
    <property type="evidence" value="ECO:0007669"/>
    <property type="project" value="TreeGrafter"/>
</dbReference>
<dbReference type="InterPro" id="IPR011324">
    <property type="entry name" value="Cytotoxic_necrot_fac-like_cat"/>
</dbReference>
<keyword evidence="3" id="KW-0808">Transferase</keyword>
<dbReference type="PANTHER" id="PTHR30616:SF2">
    <property type="entry name" value="PURINE NUCLEOSIDE PHOSPHORYLASE LACC1"/>
    <property type="match status" value="1"/>
</dbReference>
<dbReference type="Pfam" id="PF02578">
    <property type="entry name" value="Cu-oxidase_4"/>
    <property type="match status" value="1"/>
</dbReference>
<evidence type="ECO:0000313" key="10">
    <source>
        <dbReference type="EMBL" id="CAB4549897.1"/>
    </source>
</evidence>
<evidence type="ECO:0000256" key="6">
    <source>
        <dbReference type="ARBA" id="ARBA00022833"/>
    </source>
</evidence>
<keyword evidence="4" id="KW-0479">Metal-binding</keyword>
<comment type="similarity">
    <text evidence="2">Belongs to the purine nucleoside phosphorylase YfiH/LACC1 family.</text>
</comment>
<keyword evidence="5" id="KW-0378">Hydrolase</keyword>
<reference evidence="10" key="1">
    <citation type="submission" date="2020-05" db="EMBL/GenBank/DDBJ databases">
        <authorList>
            <person name="Chiriac C."/>
            <person name="Salcher M."/>
            <person name="Ghai R."/>
            <person name="Kavagutti S V."/>
        </authorList>
    </citation>
    <scope>NUCLEOTIDE SEQUENCE</scope>
</reference>
<evidence type="ECO:0000256" key="4">
    <source>
        <dbReference type="ARBA" id="ARBA00022723"/>
    </source>
</evidence>
<evidence type="ECO:0000256" key="5">
    <source>
        <dbReference type="ARBA" id="ARBA00022801"/>
    </source>
</evidence>
<dbReference type="InterPro" id="IPR038371">
    <property type="entry name" value="Cu_polyphenol_OxRdtase_sf"/>
</dbReference>
<sequence>MARLLFTAKDFGSLADPLYPPSTKKLEDLIGMPVQYMQQSHSNNVSVVSKIGLLQADTDSLISPSKEFALAVRVADCMPLLLYSKNVVAAVHVGRKGLLNEVALKTVEKMQTLSSEQITGVVGPHICGDCYEVGEQMATQIHQTHPATGGKKNYLNLFAGLKEQLVGIPVENLNICTMENQRYFSYRARKDDARQVGVIAL</sequence>
<comment type="catalytic activity">
    <reaction evidence="8">
        <text>adenosine + phosphate = alpha-D-ribose 1-phosphate + adenine</text>
        <dbReference type="Rhea" id="RHEA:27642"/>
        <dbReference type="ChEBI" id="CHEBI:16335"/>
        <dbReference type="ChEBI" id="CHEBI:16708"/>
        <dbReference type="ChEBI" id="CHEBI:43474"/>
        <dbReference type="ChEBI" id="CHEBI:57720"/>
        <dbReference type="EC" id="2.4.2.1"/>
    </reaction>
    <physiologicalReaction direction="left-to-right" evidence="8">
        <dbReference type="Rhea" id="RHEA:27643"/>
    </physiologicalReaction>
</comment>
<evidence type="ECO:0000256" key="1">
    <source>
        <dbReference type="ARBA" id="ARBA00000553"/>
    </source>
</evidence>
<evidence type="ECO:0000256" key="8">
    <source>
        <dbReference type="ARBA" id="ARBA00048968"/>
    </source>
</evidence>
<dbReference type="GO" id="GO:0017061">
    <property type="term" value="F:S-methyl-5-thioadenosine phosphorylase activity"/>
    <property type="evidence" value="ECO:0007669"/>
    <property type="project" value="UniProtKB-EC"/>
</dbReference>
<name>A0A6J6CF06_9ZZZZ</name>
<comment type="catalytic activity">
    <reaction evidence="7">
        <text>adenosine + H2O + H(+) = inosine + NH4(+)</text>
        <dbReference type="Rhea" id="RHEA:24408"/>
        <dbReference type="ChEBI" id="CHEBI:15377"/>
        <dbReference type="ChEBI" id="CHEBI:15378"/>
        <dbReference type="ChEBI" id="CHEBI:16335"/>
        <dbReference type="ChEBI" id="CHEBI:17596"/>
        <dbReference type="ChEBI" id="CHEBI:28938"/>
        <dbReference type="EC" id="3.5.4.4"/>
    </reaction>
    <physiologicalReaction direction="left-to-right" evidence="7">
        <dbReference type="Rhea" id="RHEA:24409"/>
    </physiologicalReaction>
</comment>
<dbReference type="CDD" id="cd16833">
    <property type="entry name" value="YfiH"/>
    <property type="match status" value="1"/>
</dbReference>
<evidence type="ECO:0000256" key="7">
    <source>
        <dbReference type="ARBA" id="ARBA00047989"/>
    </source>
</evidence>
<dbReference type="InterPro" id="IPR003730">
    <property type="entry name" value="Cu_polyphenol_OxRdtase"/>
</dbReference>
<comment type="catalytic activity">
    <reaction evidence="9">
        <text>S-methyl-5'-thioadenosine + phosphate = 5-(methylsulfanyl)-alpha-D-ribose 1-phosphate + adenine</text>
        <dbReference type="Rhea" id="RHEA:11852"/>
        <dbReference type="ChEBI" id="CHEBI:16708"/>
        <dbReference type="ChEBI" id="CHEBI:17509"/>
        <dbReference type="ChEBI" id="CHEBI:43474"/>
        <dbReference type="ChEBI" id="CHEBI:58533"/>
        <dbReference type="EC" id="2.4.2.28"/>
    </reaction>
    <physiologicalReaction direction="left-to-right" evidence="9">
        <dbReference type="Rhea" id="RHEA:11853"/>
    </physiologicalReaction>
</comment>
<dbReference type="PANTHER" id="PTHR30616">
    <property type="entry name" value="UNCHARACTERIZED PROTEIN YFIH"/>
    <property type="match status" value="1"/>
</dbReference>
<dbReference type="SUPFAM" id="SSF64438">
    <property type="entry name" value="CNF1/YfiH-like putative cysteine hydrolases"/>
    <property type="match status" value="1"/>
</dbReference>
<dbReference type="GO" id="GO:0016787">
    <property type="term" value="F:hydrolase activity"/>
    <property type="evidence" value="ECO:0007669"/>
    <property type="project" value="UniProtKB-KW"/>
</dbReference>
<dbReference type="EMBL" id="CAEZSW010000022">
    <property type="protein sequence ID" value="CAB4549897.1"/>
    <property type="molecule type" value="Genomic_DNA"/>
</dbReference>
<gene>
    <name evidence="10" type="ORF">UFOPK1508_00334</name>
</gene>
<evidence type="ECO:0000256" key="3">
    <source>
        <dbReference type="ARBA" id="ARBA00022679"/>
    </source>
</evidence>
<evidence type="ECO:0000256" key="9">
    <source>
        <dbReference type="ARBA" id="ARBA00049893"/>
    </source>
</evidence>
<keyword evidence="6" id="KW-0862">Zinc</keyword>
<proteinExistence type="inferred from homology"/>
<protein>
    <submittedName>
        <fullName evidence="10">Unannotated protein</fullName>
    </submittedName>
</protein>
<organism evidence="10">
    <name type="scientific">freshwater metagenome</name>
    <dbReference type="NCBI Taxonomy" id="449393"/>
    <lineage>
        <taxon>unclassified sequences</taxon>
        <taxon>metagenomes</taxon>
        <taxon>ecological metagenomes</taxon>
    </lineage>
</organism>